<evidence type="ECO:0000313" key="2">
    <source>
        <dbReference type="Proteomes" id="UP000053477"/>
    </source>
</evidence>
<keyword evidence="2" id="KW-1185">Reference proteome</keyword>
<organism evidence="1 2">
    <name type="scientific">Schizopora paradoxa</name>
    <dbReference type="NCBI Taxonomy" id="27342"/>
    <lineage>
        <taxon>Eukaryota</taxon>
        <taxon>Fungi</taxon>
        <taxon>Dikarya</taxon>
        <taxon>Basidiomycota</taxon>
        <taxon>Agaricomycotina</taxon>
        <taxon>Agaricomycetes</taxon>
        <taxon>Hymenochaetales</taxon>
        <taxon>Schizoporaceae</taxon>
        <taxon>Schizopora</taxon>
    </lineage>
</organism>
<reference evidence="1 2" key="1">
    <citation type="submission" date="2015-04" db="EMBL/GenBank/DDBJ databases">
        <title>Complete genome sequence of Schizopora paradoxa KUC8140, a cosmopolitan wood degrader in East Asia.</title>
        <authorList>
            <consortium name="DOE Joint Genome Institute"/>
            <person name="Min B."/>
            <person name="Park H."/>
            <person name="Jang Y."/>
            <person name="Kim J.-J."/>
            <person name="Kim K.H."/>
            <person name="Pangilinan J."/>
            <person name="Lipzen A."/>
            <person name="Riley R."/>
            <person name="Grigoriev I.V."/>
            <person name="Spatafora J.W."/>
            <person name="Choi I.-G."/>
        </authorList>
    </citation>
    <scope>NUCLEOTIDE SEQUENCE [LARGE SCALE GENOMIC DNA]</scope>
    <source>
        <strain evidence="1 2">KUC8140</strain>
    </source>
</reference>
<proteinExistence type="predicted"/>
<sequence>MHLGTGNTTFRLRRHDGRRRVPKLAHGLGSSTMDCVAKCARHDNVRSRHGSSRRASFRRECRSQYCWRASTSLPPTTSTSPRRSVSLCPSFLWYSVLRSWITSQPRVEHPCRLLCKMGQHEDNLPLTTTSVSRSSQGGKQPSTYLWYGMRTPLSLSHSGVL</sequence>
<dbReference type="InParanoid" id="A0A0H2RT43"/>
<dbReference type="AlphaFoldDB" id="A0A0H2RT43"/>
<accession>A0A0H2RT43</accession>
<evidence type="ECO:0000313" key="1">
    <source>
        <dbReference type="EMBL" id="KLO07991.1"/>
    </source>
</evidence>
<protein>
    <submittedName>
        <fullName evidence="1">Uncharacterized protein</fullName>
    </submittedName>
</protein>
<dbReference type="EMBL" id="KQ086111">
    <property type="protein sequence ID" value="KLO07991.1"/>
    <property type="molecule type" value="Genomic_DNA"/>
</dbReference>
<gene>
    <name evidence="1" type="ORF">SCHPADRAFT_626055</name>
</gene>
<name>A0A0H2RT43_9AGAM</name>
<dbReference type="Proteomes" id="UP000053477">
    <property type="component" value="Unassembled WGS sequence"/>
</dbReference>